<evidence type="ECO:0000256" key="2">
    <source>
        <dbReference type="SAM" id="MobiDB-lite"/>
    </source>
</evidence>
<evidence type="ECO:0000313" key="4">
    <source>
        <dbReference type="Proteomes" id="UP000053268"/>
    </source>
</evidence>
<evidence type="ECO:0000256" key="1">
    <source>
        <dbReference type="SAM" id="Coils"/>
    </source>
</evidence>
<dbReference type="Proteomes" id="UP000053268">
    <property type="component" value="Unassembled WGS sequence"/>
</dbReference>
<feature type="compositionally biased region" description="Polar residues" evidence="2">
    <location>
        <begin position="42"/>
        <end position="51"/>
    </location>
</feature>
<gene>
    <name evidence="3" type="ORF">RR46_14261</name>
</gene>
<dbReference type="AlphaFoldDB" id="A0A194PPH8"/>
<evidence type="ECO:0000313" key="3">
    <source>
        <dbReference type="EMBL" id="KPI93040.1"/>
    </source>
</evidence>
<keyword evidence="1" id="KW-0175">Coiled coil</keyword>
<feature type="coiled-coil region" evidence="1">
    <location>
        <begin position="92"/>
        <end position="119"/>
    </location>
</feature>
<accession>A0A194PPH8</accession>
<keyword evidence="4" id="KW-1185">Reference proteome</keyword>
<feature type="region of interest" description="Disordered" evidence="2">
    <location>
        <begin position="26"/>
        <end position="54"/>
    </location>
</feature>
<protein>
    <submittedName>
        <fullName evidence="3">Uncharacterized protein</fullName>
    </submittedName>
</protein>
<reference evidence="3 4" key="1">
    <citation type="journal article" date="2015" name="Nat. Commun.">
        <title>Outbred genome sequencing and CRISPR/Cas9 gene editing in butterflies.</title>
        <authorList>
            <person name="Li X."/>
            <person name="Fan D."/>
            <person name="Zhang W."/>
            <person name="Liu G."/>
            <person name="Zhang L."/>
            <person name="Zhao L."/>
            <person name="Fang X."/>
            <person name="Chen L."/>
            <person name="Dong Y."/>
            <person name="Chen Y."/>
            <person name="Ding Y."/>
            <person name="Zhao R."/>
            <person name="Feng M."/>
            <person name="Zhu Y."/>
            <person name="Feng Y."/>
            <person name="Jiang X."/>
            <person name="Zhu D."/>
            <person name="Xiang H."/>
            <person name="Feng X."/>
            <person name="Li S."/>
            <person name="Wang J."/>
            <person name="Zhang G."/>
            <person name="Kronforst M.R."/>
            <person name="Wang W."/>
        </authorList>
    </citation>
    <scope>NUCLEOTIDE SEQUENCE [LARGE SCALE GENOMIC DNA]</scope>
    <source>
        <strain evidence="3">Ya'a_city_454_Px</strain>
        <tissue evidence="3">Whole body</tissue>
    </source>
</reference>
<dbReference type="EMBL" id="KQ459603">
    <property type="protein sequence ID" value="KPI93040.1"/>
    <property type="molecule type" value="Genomic_DNA"/>
</dbReference>
<organism evidence="3 4">
    <name type="scientific">Papilio xuthus</name>
    <name type="common">Asian swallowtail butterfly</name>
    <dbReference type="NCBI Taxonomy" id="66420"/>
    <lineage>
        <taxon>Eukaryota</taxon>
        <taxon>Metazoa</taxon>
        <taxon>Ecdysozoa</taxon>
        <taxon>Arthropoda</taxon>
        <taxon>Hexapoda</taxon>
        <taxon>Insecta</taxon>
        <taxon>Pterygota</taxon>
        <taxon>Neoptera</taxon>
        <taxon>Endopterygota</taxon>
        <taxon>Lepidoptera</taxon>
        <taxon>Glossata</taxon>
        <taxon>Ditrysia</taxon>
        <taxon>Papilionoidea</taxon>
        <taxon>Papilionidae</taxon>
        <taxon>Papilioninae</taxon>
        <taxon>Papilio</taxon>
    </lineage>
</organism>
<sequence>MSVKKSGKLNFMSDDLDESNFLKISPKNKKVQKRQRIEAQEEGNSTANNITAYKKKKNIENKEIGSEPRQKLVNVMNDQILTRCEEMEVDHKAETDKLGEELEEDMRKLQENLVSKIKRNEWENLQKTFFQAMRNNF</sequence>
<proteinExistence type="predicted"/>
<name>A0A194PPH8_PAPXU</name>